<dbReference type="OrthoDB" id="416470at2759"/>
<evidence type="ECO:0008006" key="8">
    <source>
        <dbReference type="Google" id="ProtNLM"/>
    </source>
</evidence>
<dbReference type="GeneID" id="81372238"/>
<sequence length="342" mass="38160">MGAVYPSGQLVRAAARNRVSCVPRRTLTSTTVCRANNDAGNTTPPPGEKKKKKSSLLSSVKNWVLGDKPKAARTPSAPKREEAGLGANSIFADDVKATSGPTPSRKKEQIQQRDSEQADVPLEQRDKKRLQLALNPNPPSSTSKMVNREIKKGGRISRKVQIARTERESLSKSHWFKTSVKKLGPLARQISGKSLDEAILQMRFSKKKAAQDVLGHLEHAKNVAMVRAGMGLSATEESDKKPTTVTLKSGERKEITDPTNIYIQQAWVNRGPYGFGMDHRARGQINRLRPPATGITVVLKEEKTLIREWQEREADALRKRTAKLWTQLPDRKISAQNQWYSW</sequence>
<comment type="similarity">
    <text evidence="1 4">Belongs to the universal ribosomal protein uL22 family.</text>
</comment>
<evidence type="ECO:0000256" key="1">
    <source>
        <dbReference type="ARBA" id="ARBA00009451"/>
    </source>
</evidence>
<name>A0A9W9VN03_9EURO</name>
<dbReference type="Pfam" id="PF00237">
    <property type="entry name" value="Ribosomal_L22"/>
    <property type="match status" value="1"/>
</dbReference>
<protein>
    <recommendedName>
        <fullName evidence="8">Ribosomal protein L22</fullName>
    </recommendedName>
</protein>
<dbReference type="RefSeq" id="XP_056483878.1">
    <property type="nucleotide sequence ID" value="XM_056633258.1"/>
</dbReference>
<dbReference type="SUPFAM" id="SSF54843">
    <property type="entry name" value="Ribosomal protein L22"/>
    <property type="match status" value="1"/>
</dbReference>
<reference evidence="6" key="1">
    <citation type="submission" date="2022-12" db="EMBL/GenBank/DDBJ databases">
        <authorList>
            <person name="Petersen C."/>
        </authorList>
    </citation>
    <scope>NUCLEOTIDE SEQUENCE</scope>
    <source>
        <strain evidence="6">IBT 29677</strain>
    </source>
</reference>
<evidence type="ECO:0000313" key="7">
    <source>
        <dbReference type="Proteomes" id="UP001147747"/>
    </source>
</evidence>
<feature type="compositionally biased region" description="Basic and acidic residues" evidence="5">
    <location>
        <begin position="105"/>
        <end position="124"/>
    </location>
</feature>
<keyword evidence="2 4" id="KW-0689">Ribosomal protein</keyword>
<reference evidence="6" key="2">
    <citation type="journal article" date="2023" name="IMA Fungus">
        <title>Comparative genomic study of the Penicillium genus elucidates a diverse pangenome and 15 lateral gene transfer events.</title>
        <authorList>
            <person name="Petersen C."/>
            <person name="Sorensen T."/>
            <person name="Nielsen M.R."/>
            <person name="Sondergaard T.E."/>
            <person name="Sorensen J.L."/>
            <person name="Fitzpatrick D.A."/>
            <person name="Frisvad J.C."/>
            <person name="Nielsen K.L."/>
        </authorList>
    </citation>
    <scope>NUCLEOTIDE SEQUENCE</scope>
    <source>
        <strain evidence="6">IBT 29677</strain>
    </source>
</reference>
<dbReference type="GO" id="GO:0015934">
    <property type="term" value="C:large ribosomal subunit"/>
    <property type="evidence" value="ECO:0007669"/>
    <property type="project" value="InterPro"/>
</dbReference>
<comment type="caution">
    <text evidence="6">The sequence shown here is derived from an EMBL/GenBank/DDBJ whole genome shotgun (WGS) entry which is preliminary data.</text>
</comment>
<dbReference type="InterPro" id="IPR047867">
    <property type="entry name" value="Ribosomal_uL22_bac/org-type"/>
</dbReference>
<dbReference type="Proteomes" id="UP001147747">
    <property type="component" value="Unassembled WGS sequence"/>
</dbReference>
<keyword evidence="3 4" id="KW-0687">Ribonucleoprotein</keyword>
<dbReference type="AlphaFoldDB" id="A0A9W9VN03"/>
<dbReference type="InterPro" id="IPR001063">
    <property type="entry name" value="Ribosomal_uL22"/>
</dbReference>
<gene>
    <name evidence="6" type="ORF">N7509_008621</name>
</gene>
<feature type="compositionally biased region" description="Polar residues" evidence="5">
    <location>
        <begin position="33"/>
        <end position="42"/>
    </location>
</feature>
<dbReference type="PANTHER" id="PTHR13501:SF10">
    <property type="entry name" value="LARGE RIBOSOMAL SUBUNIT PROTEIN UL22M"/>
    <property type="match status" value="1"/>
</dbReference>
<evidence type="ECO:0000256" key="2">
    <source>
        <dbReference type="ARBA" id="ARBA00022980"/>
    </source>
</evidence>
<proteinExistence type="inferred from homology"/>
<dbReference type="InterPro" id="IPR036394">
    <property type="entry name" value="Ribosomal_uL22_sf"/>
</dbReference>
<dbReference type="Gene3D" id="3.90.470.10">
    <property type="entry name" value="Ribosomal protein L22/L17"/>
    <property type="match status" value="1"/>
</dbReference>
<feature type="region of interest" description="Disordered" evidence="5">
    <location>
        <begin position="33"/>
        <end position="124"/>
    </location>
</feature>
<dbReference type="FunFam" id="3.90.470.10:FF:000017">
    <property type="entry name" value="54S ribosomal protein L22, mitochondrial"/>
    <property type="match status" value="1"/>
</dbReference>
<dbReference type="PANTHER" id="PTHR13501">
    <property type="entry name" value="CHLOROPLAST 50S RIBOSOMAL PROTEIN L22-RELATED"/>
    <property type="match status" value="1"/>
</dbReference>
<evidence type="ECO:0000313" key="6">
    <source>
        <dbReference type="EMBL" id="KAJ5386080.1"/>
    </source>
</evidence>
<evidence type="ECO:0000256" key="3">
    <source>
        <dbReference type="ARBA" id="ARBA00023274"/>
    </source>
</evidence>
<evidence type="ECO:0000256" key="4">
    <source>
        <dbReference type="RuleBase" id="RU004005"/>
    </source>
</evidence>
<evidence type="ECO:0000256" key="5">
    <source>
        <dbReference type="SAM" id="MobiDB-lite"/>
    </source>
</evidence>
<dbReference type="GO" id="GO:0006412">
    <property type="term" value="P:translation"/>
    <property type="evidence" value="ECO:0007669"/>
    <property type="project" value="InterPro"/>
</dbReference>
<dbReference type="GO" id="GO:0003735">
    <property type="term" value="F:structural constituent of ribosome"/>
    <property type="evidence" value="ECO:0007669"/>
    <property type="project" value="InterPro"/>
</dbReference>
<accession>A0A9W9VN03</accession>
<dbReference type="CDD" id="cd00336">
    <property type="entry name" value="Ribosomal_L22"/>
    <property type="match status" value="1"/>
</dbReference>
<organism evidence="6 7">
    <name type="scientific">Penicillium cosmopolitanum</name>
    <dbReference type="NCBI Taxonomy" id="1131564"/>
    <lineage>
        <taxon>Eukaryota</taxon>
        <taxon>Fungi</taxon>
        <taxon>Dikarya</taxon>
        <taxon>Ascomycota</taxon>
        <taxon>Pezizomycotina</taxon>
        <taxon>Eurotiomycetes</taxon>
        <taxon>Eurotiomycetidae</taxon>
        <taxon>Eurotiales</taxon>
        <taxon>Aspergillaceae</taxon>
        <taxon>Penicillium</taxon>
    </lineage>
</organism>
<dbReference type="EMBL" id="JAPZBU010000009">
    <property type="protein sequence ID" value="KAJ5386080.1"/>
    <property type="molecule type" value="Genomic_DNA"/>
</dbReference>
<keyword evidence="7" id="KW-1185">Reference proteome</keyword>